<dbReference type="STRING" id="381764.Fnod_0872"/>
<dbReference type="Pfam" id="PF01384">
    <property type="entry name" value="PHO4"/>
    <property type="match status" value="1"/>
</dbReference>
<keyword evidence="8" id="KW-1185">Reference proteome</keyword>
<feature type="transmembrane region" description="Helical" evidence="6">
    <location>
        <begin position="43"/>
        <end position="60"/>
    </location>
</feature>
<dbReference type="PANTHER" id="PTHR11101">
    <property type="entry name" value="PHOSPHATE TRANSPORTER"/>
    <property type="match status" value="1"/>
</dbReference>
<evidence type="ECO:0000313" key="7">
    <source>
        <dbReference type="EMBL" id="ABS60724.1"/>
    </source>
</evidence>
<dbReference type="GO" id="GO:0005315">
    <property type="term" value="F:phosphate transmembrane transporter activity"/>
    <property type="evidence" value="ECO:0007669"/>
    <property type="project" value="InterPro"/>
</dbReference>
<feature type="transmembrane region" description="Helical" evidence="6">
    <location>
        <begin position="72"/>
        <end position="91"/>
    </location>
</feature>
<dbReference type="InterPro" id="IPR001204">
    <property type="entry name" value="Phos_transporter"/>
</dbReference>
<keyword evidence="2" id="KW-0813">Transport</keyword>
<reference evidence="7 8" key="1">
    <citation type="submission" date="2007-07" db="EMBL/GenBank/DDBJ databases">
        <title>Complete sequence of Fervidobacterium nodosum Rt17-B1.</title>
        <authorList>
            <consortium name="US DOE Joint Genome Institute"/>
            <person name="Copeland A."/>
            <person name="Lucas S."/>
            <person name="Lapidus A."/>
            <person name="Barry K."/>
            <person name="Glavina del Rio T."/>
            <person name="Dalin E."/>
            <person name="Tice H."/>
            <person name="Pitluck S."/>
            <person name="Saunders E."/>
            <person name="Brettin T."/>
            <person name="Bruce D."/>
            <person name="Detter J.C."/>
            <person name="Han C."/>
            <person name="Schmutz J."/>
            <person name="Larimer F."/>
            <person name="Land M."/>
            <person name="Hauser L."/>
            <person name="Kyrpides N."/>
            <person name="Mikhailova N."/>
            <person name="Nelson K."/>
            <person name="Gogarten J.P."/>
            <person name="Noll K."/>
            <person name="Richardson P."/>
        </authorList>
    </citation>
    <scope>NUCLEOTIDE SEQUENCE [LARGE SCALE GENOMIC DNA]</scope>
    <source>
        <strain evidence="8">ATCC 35602 / DSM 5306 / Rt17-B1</strain>
    </source>
</reference>
<dbReference type="AlphaFoldDB" id="A7HLE1"/>
<evidence type="ECO:0000313" key="8">
    <source>
        <dbReference type="Proteomes" id="UP000002415"/>
    </source>
</evidence>
<dbReference type="EMBL" id="CP000771">
    <property type="protein sequence ID" value="ABS60724.1"/>
    <property type="molecule type" value="Genomic_DNA"/>
</dbReference>
<dbReference type="HOGENOM" id="CLU_015355_0_0_0"/>
<dbReference type="GO" id="GO:0016020">
    <property type="term" value="C:membrane"/>
    <property type="evidence" value="ECO:0007669"/>
    <property type="project" value="UniProtKB-SubCell"/>
</dbReference>
<reference evidence="7 8" key="2">
    <citation type="journal article" date="2009" name="Proc. Natl. Acad. Sci. U.S.A.">
        <title>On the chimeric nature, thermophilic origin, and phylogenetic placement of the Thermotogales.</title>
        <authorList>
            <person name="Zhaxybayeva O."/>
            <person name="Swithers K.S."/>
            <person name="Lapierre P."/>
            <person name="Fournier G.P."/>
            <person name="Bickhart D.M."/>
            <person name="DeBoy R.T."/>
            <person name="Nelson K.E."/>
            <person name="Nesbo C.L."/>
            <person name="Doolittle W.F."/>
            <person name="Gogarten J.P."/>
            <person name="Noll K.M."/>
        </authorList>
    </citation>
    <scope>NUCLEOTIDE SEQUENCE [LARGE SCALE GENOMIC DNA]</scope>
    <source>
        <strain evidence="8">ATCC 35602 / DSM 5306 / Rt17-B1</strain>
    </source>
</reference>
<dbReference type="GO" id="GO:0035435">
    <property type="term" value="P:phosphate ion transmembrane transport"/>
    <property type="evidence" value="ECO:0007669"/>
    <property type="project" value="TreeGrafter"/>
</dbReference>
<protein>
    <submittedName>
        <fullName evidence="7">Phosphate transporter</fullName>
    </submittedName>
</protein>
<dbReference type="PANTHER" id="PTHR11101:SF80">
    <property type="entry name" value="PHOSPHATE TRANSPORTER"/>
    <property type="match status" value="1"/>
</dbReference>
<proteinExistence type="predicted"/>
<evidence type="ECO:0000256" key="3">
    <source>
        <dbReference type="ARBA" id="ARBA00022692"/>
    </source>
</evidence>
<accession>A7HLE1</accession>
<evidence type="ECO:0000256" key="1">
    <source>
        <dbReference type="ARBA" id="ARBA00004141"/>
    </source>
</evidence>
<comment type="subcellular location">
    <subcellularLocation>
        <location evidence="1">Membrane</location>
        <topology evidence="1">Multi-pass membrane protein</topology>
    </subcellularLocation>
</comment>
<dbReference type="eggNOG" id="COG0306">
    <property type="taxonomic scope" value="Bacteria"/>
</dbReference>
<feature type="transmembrane region" description="Helical" evidence="6">
    <location>
        <begin position="287"/>
        <end position="311"/>
    </location>
</feature>
<feature type="transmembrane region" description="Helical" evidence="6">
    <location>
        <begin position="198"/>
        <end position="216"/>
    </location>
</feature>
<evidence type="ECO:0000256" key="4">
    <source>
        <dbReference type="ARBA" id="ARBA00022989"/>
    </source>
</evidence>
<gene>
    <name evidence="7" type="ordered locus">Fnod_0872</name>
</gene>
<dbReference type="RefSeq" id="WP_011994040.1">
    <property type="nucleotide sequence ID" value="NC_009718.1"/>
</dbReference>
<feature type="transmembrane region" description="Helical" evidence="6">
    <location>
        <begin position="161"/>
        <end position="178"/>
    </location>
</feature>
<feature type="transmembrane region" description="Helical" evidence="6">
    <location>
        <begin position="120"/>
        <end position="149"/>
    </location>
</feature>
<evidence type="ECO:0000256" key="2">
    <source>
        <dbReference type="ARBA" id="ARBA00022448"/>
    </source>
</evidence>
<organism evidence="7 8">
    <name type="scientific">Fervidobacterium nodosum (strain ATCC 35602 / DSM 5306 / Rt17-B1)</name>
    <dbReference type="NCBI Taxonomy" id="381764"/>
    <lineage>
        <taxon>Bacteria</taxon>
        <taxon>Thermotogati</taxon>
        <taxon>Thermotogota</taxon>
        <taxon>Thermotogae</taxon>
        <taxon>Thermotogales</taxon>
        <taxon>Fervidobacteriaceae</taxon>
        <taxon>Fervidobacterium</taxon>
    </lineage>
</organism>
<sequence>MGAAFVFFLLSFLLGIVMGSNDAGNILGPTVANGVFKQRKALIVSSIFVIAGAMLGGLPGMRVASSLVKTSIAEAIIINLSVISVTIYFLLNKLPISMTQVIVGANVGIGIVTKELEPKILLGIVFAWFLTPVISYTVSLAFFKTFSIIFKRIKNLQVRNILLKIMLWGFTIYGSYSLGANNAGKITGILYNKGINVYFLLFFSGITLALGIFLFGKRTIYTVGRELIPLDSFSSMVCIFSSSFSIWFFSQFGLPVSSAHAIVGSILGSGTARGTKIVNKNIFQKIVFSWIEAPILSGLFSALLLLIYRLLW</sequence>
<keyword evidence="3 6" id="KW-0812">Transmembrane</keyword>
<dbReference type="Proteomes" id="UP000002415">
    <property type="component" value="Chromosome"/>
</dbReference>
<keyword evidence="5 6" id="KW-0472">Membrane</keyword>
<name>A7HLE1_FERNB</name>
<keyword evidence="4 6" id="KW-1133">Transmembrane helix</keyword>
<evidence type="ECO:0000256" key="5">
    <source>
        <dbReference type="ARBA" id="ARBA00023136"/>
    </source>
</evidence>
<dbReference type="KEGG" id="fno:Fnod_0872"/>
<evidence type="ECO:0000256" key="6">
    <source>
        <dbReference type="SAM" id="Phobius"/>
    </source>
</evidence>